<name>A0A1E3FFF7_9BURK</name>
<dbReference type="Proteomes" id="UP001220209">
    <property type="component" value="Chromosome 2"/>
</dbReference>
<dbReference type="Proteomes" id="UP000664048">
    <property type="component" value="Unassembled WGS sequence"/>
</dbReference>
<feature type="signal peptide" evidence="1">
    <location>
        <begin position="1"/>
        <end position="21"/>
    </location>
</feature>
<evidence type="ECO:0000313" key="7">
    <source>
        <dbReference type="Proteomes" id="UP001220209"/>
    </source>
</evidence>
<evidence type="ECO:0000313" key="6">
    <source>
        <dbReference type="Proteomes" id="UP000664048"/>
    </source>
</evidence>
<dbReference type="AlphaFoldDB" id="A0A1E3FFF7"/>
<accession>A0A1E3FFF7</accession>
<keyword evidence="6" id="KW-1185">Reference proteome</keyword>
<feature type="chain" id="PRO_5044556787" description="Lipoprotein" evidence="1">
    <location>
        <begin position="22"/>
        <end position="255"/>
    </location>
</feature>
<dbReference type="EMBL" id="JAENIB010000004">
    <property type="protein sequence ID" value="MBK1930856.1"/>
    <property type="molecule type" value="Genomic_DNA"/>
</dbReference>
<dbReference type="Proteomes" id="UP000611459">
    <property type="component" value="Unassembled WGS sequence"/>
</dbReference>
<gene>
    <name evidence="3" type="ORF">J4M89_22470</name>
    <name evidence="2" type="ORF">JIN94_13295</name>
    <name evidence="4" type="ORF">LXE91_23810</name>
</gene>
<dbReference type="GeneID" id="93188431"/>
<protein>
    <recommendedName>
        <fullName evidence="8">Lipoprotein</fullName>
    </recommendedName>
</protein>
<evidence type="ECO:0000313" key="5">
    <source>
        <dbReference type="Proteomes" id="UP000611459"/>
    </source>
</evidence>
<dbReference type="EMBL" id="JAGEMX010000007">
    <property type="protein sequence ID" value="MBO1832149.1"/>
    <property type="molecule type" value="Genomic_DNA"/>
</dbReference>
<dbReference type="RefSeq" id="WP_039367891.1">
    <property type="nucleotide sequence ID" value="NZ_AP018357.1"/>
</dbReference>
<keyword evidence="1" id="KW-0732">Signal</keyword>
<organism evidence="2 5">
    <name type="scientific">Burkholderia contaminans</name>
    <dbReference type="NCBI Taxonomy" id="488447"/>
    <lineage>
        <taxon>Bacteria</taxon>
        <taxon>Pseudomonadati</taxon>
        <taxon>Pseudomonadota</taxon>
        <taxon>Betaproteobacteria</taxon>
        <taxon>Burkholderiales</taxon>
        <taxon>Burkholderiaceae</taxon>
        <taxon>Burkholderia</taxon>
        <taxon>Burkholderia cepacia complex</taxon>
    </lineage>
</organism>
<evidence type="ECO:0008006" key="8">
    <source>
        <dbReference type="Google" id="ProtNLM"/>
    </source>
</evidence>
<evidence type="ECO:0000313" key="4">
    <source>
        <dbReference type="EMBL" id="WFN21692.1"/>
    </source>
</evidence>
<sequence>MKRTFVSLLIALLLGPVQANACKVLLTDSMQLPLNSTEIGNSARLSLVRHYLTAREWTQEGVMATIDALAYEWEHKPAQLARQRGEQMKSFLVELGMAPDDVYVQERIFARKDGELDADSAKQIWVQFVPKCPPAGCQQLCNTPGLEGVASYAITPATPGPPPDADRLTCGDDPAPARTRVVTTTRWTERTNDNPLTLLDDQKRPLARTCYWISTSAARYSGMTDERGRTGPVQLLGPEYTKIEVRIERPDRPTP</sequence>
<reference evidence="4 7" key="3">
    <citation type="submission" date="2021-12" db="EMBL/GenBank/DDBJ databases">
        <title>Genomic and phenotypic characterization of three Burkholderia contaminans isolates recovered from different sources.</title>
        <authorList>
            <person name="Lopez De Volder A."/>
            <person name="Fan Y."/>
            <person name="Nunvar J."/>
            <person name="Herrera T."/>
            <person name="Timp W."/>
            <person name="Degrossi J."/>
        </authorList>
    </citation>
    <scope>NUCLEOTIDE SEQUENCE [LARGE SCALE GENOMIC DNA]</scope>
    <source>
        <strain evidence="4 7">LMG 23361</strain>
    </source>
</reference>
<evidence type="ECO:0000313" key="3">
    <source>
        <dbReference type="EMBL" id="MBO1832149.1"/>
    </source>
</evidence>
<reference evidence="2" key="1">
    <citation type="submission" date="2021-01" db="EMBL/GenBank/DDBJ databases">
        <title>Outbreak of Burkholderia contaminns endophthalmitis traced to a clinical ventilation system.</title>
        <authorList>
            <person name="Lipuma J."/>
            <person name="Spilker T."/>
            <person name="Kratholm J."/>
        </authorList>
    </citation>
    <scope>NUCLEOTIDE SEQUENCE</scope>
    <source>
        <strain evidence="2">HI4954</strain>
    </source>
</reference>
<reference evidence="3 6" key="2">
    <citation type="submission" date="2021-03" db="EMBL/GenBank/DDBJ databases">
        <title>Clinical course, treatment and visual outcome of an outbreak of Burkholderia contaminans endophthalmitis following cataract surgery.</title>
        <authorList>
            <person name="Lind C."/>
            <person name="Olsen K."/>
            <person name="Angelsen N.K."/>
            <person name="Krefting E.A."/>
            <person name="Fossen K."/>
            <person name="Gravningen K."/>
            <person name="Depoorter E."/>
            <person name="Vandamme P."/>
            <person name="Bertelsen G."/>
        </authorList>
    </citation>
    <scope>NUCLEOTIDE SEQUENCE [LARGE SCALE GENOMIC DNA]</scope>
    <source>
        <strain evidence="3 6">51242556</strain>
    </source>
</reference>
<evidence type="ECO:0000256" key="1">
    <source>
        <dbReference type="SAM" id="SignalP"/>
    </source>
</evidence>
<dbReference type="EMBL" id="CP090641">
    <property type="protein sequence ID" value="WFN21692.1"/>
    <property type="molecule type" value="Genomic_DNA"/>
</dbReference>
<proteinExistence type="predicted"/>
<dbReference type="OrthoDB" id="9020570at2"/>
<evidence type="ECO:0000313" key="2">
    <source>
        <dbReference type="EMBL" id="MBK1930856.1"/>
    </source>
</evidence>